<comment type="caution">
    <text evidence="2">The sequence shown here is derived from an EMBL/GenBank/DDBJ whole genome shotgun (WGS) entry which is preliminary data.</text>
</comment>
<gene>
    <name evidence="2" type="ORF">FVR03_01435</name>
</gene>
<organism evidence="2 3">
    <name type="scientific">Pontibacter qinzhouensis</name>
    <dbReference type="NCBI Taxonomy" id="2603253"/>
    <lineage>
        <taxon>Bacteria</taxon>
        <taxon>Pseudomonadati</taxon>
        <taxon>Bacteroidota</taxon>
        <taxon>Cytophagia</taxon>
        <taxon>Cytophagales</taxon>
        <taxon>Hymenobacteraceae</taxon>
        <taxon>Pontibacter</taxon>
    </lineage>
</organism>
<dbReference type="EMBL" id="VRTY01000003">
    <property type="protein sequence ID" value="TXK52407.1"/>
    <property type="molecule type" value="Genomic_DNA"/>
</dbReference>
<keyword evidence="1" id="KW-0812">Transmembrane</keyword>
<evidence type="ECO:0000313" key="3">
    <source>
        <dbReference type="Proteomes" id="UP000321926"/>
    </source>
</evidence>
<proteinExistence type="predicted"/>
<keyword evidence="1" id="KW-1133">Transmembrane helix</keyword>
<sequence>MSGKRAVEELRKPKHKLLALELCADLGEIKESIVTETDTVVKVVSIPGAVLDCPETVNPTTGIRYTPQVKCPDVETEIRYINTTKTVTQENTYRVDLLQGQYRILETERDQERSGKRKWRTAFFGLASLVIGVILLLRFKPF</sequence>
<reference evidence="2 3" key="1">
    <citation type="submission" date="2019-08" db="EMBL/GenBank/DDBJ databases">
        <authorList>
            <person name="Shi S."/>
        </authorList>
    </citation>
    <scope>NUCLEOTIDE SEQUENCE [LARGE SCALE GENOMIC DNA]</scope>
    <source>
        <strain evidence="2 3">GY10130</strain>
    </source>
</reference>
<feature type="transmembrane region" description="Helical" evidence="1">
    <location>
        <begin position="119"/>
        <end position="139"/>
    </location>
</feature>
<accession>A0A5C8KCS1</accession>
<evidence type="ECO:0000256" key="1">
    <source>
        <dbReference type="SAM" id="Phobius"/>
    </source>
</evidence>
<evidence type="ECO:0000313" key="2">
    <source>
        <dbReference type="EMBL" id="TXK52407.1"/>
    </source>
</evidence>
<name>A0A5C8KCS1_9BACT</name>
<dbReference type="AlphaFoldDB" id="A0A5C8KCS1"/>
<dbReference type="Proteomes" id="UP000321926">
    <property type="component" value="Unassembled WGS sequence"/>
</dbReference>
<protein>
    <submittedName>
        <fullName evidence="2">Uncharacterized protein</fullName>
    </submittedName>
</protein>
<keyword evidence="1" id="KW-0472">Membrane</keyword>
<dbReference type="RefSeq" id="WP_147919979.1">
    <property type="nucleotide sequence ID" value="NZ_VRTY01000003.1"/>
</dbReference>
<keyword evidence="3" id="KW-1185">Reference proteome</keyword>